<sequence>MSREYYEFVYDQRLQVNRPLLHVEYDDLPIQAQHTFELKCQEVCALIPPQIKAFEQQYMAKFDRLNQATDDKEFYQLLDEMNELSSRISDLNVLFLHIEGTYIATSMHA</sequence>
<name>A0A7D3XP54_9BACL</name>
<evidence type="ECO:0000313" key="1">
    <source>
        <dbReference type="EMBL" id="QKG85369.1"/>
    </source>
</evidence>
<proteinExistence type="predicted"/>
<organism evidence="1 2">
    <name type="scientific">Kroppenstedtia pulmonis</name>
    <dbReference type="NCBI Taxonomy" id="1380685"/>
    <lineage>
        <taxon>Bacteria</taxon>
        <taxon>Bacillati</taxon>
        <taxon>Bacillota</taxon>
        <taxon>Bacilli</taxon>
        <taxon>Bacillales</taxon>
        <taxon>Thermoactinomycetaceae</taxon>
        <taxon>Kroppenstedtia</taxon>
    </lineage>
</organism>
<keyword evidence="2" id="KW-1185">Reference proteome</keyword>
<protein>
    <submittedName>
        <fullName evidence="1">Uncharacterized protein</fullName>
    </submittedName>
</protein>
<dbReference type="Proteomes" id="UP000503088">
    <property type="component" value="Chromosome"/>
</dbReference>
<evidence type="ECO:0000313" key="2">
    <source>
        <dbReference type="Proteomes" id="UP000503088"/>
    </source>
</evidence>
<reference evidence="1 2" key="1">
    <citation type="submission" date="2020-01" db="EMBL/GenBank/DDBJ databases">
        <authorList>
            <person name="Gulvik C.A."/>
            <person name="Batra D.G."/>
        </authorList>
    </citation>
    <scope>NUCLEOTIDE SEQUENCE [LARGE SCALE GENOMIC DNA]</scope>
    <source>
        <strain evidence="1 2">W9323</strain>
    </source>
</reference>
<dbReference type="AlphaFoldDB" id="A0A7D3XP54"/>
<dbReference type="EMBL" id="CP048104">
    <property type="protein sequence ID" value="QKG85369.1"/>
    <property type="molecule type" value="Genomic_DNA"/>
</dbReference>
<dbReference type="KEGG" id="kpul:GXN76_13380"/>
<accession>A0A7D3XP54</accession>
<gene>
    <name evidence="1" type="ORF">GXN76_13380</name>
</gene>
<dbReference type="RefSeq" id="WP_173223963.1">
    <property type="nucleotide sequence ID" value="NZ_CP048104.1"/>
</dbReference>